<keyword evidence="4" id="KW-1185">Reference proteome</keyword>
<evidence type="ECO:0000256" key="1">
    <source>
        <dbReference type="SAM" id="Phobius"/>
    </source>
</evidence>
<dbReference type="Proteomes" id="UP000298663">
    <property type="component" value="Unassembled WGS sequence"/>
</dbReference>
<dbReference type="Pfam" id="PF10328">
    <property type="entry name" value="7TM_GPCR_Srx"/>
    <property type="match status" value="1"/>
</dbReference>
<feature type="transmembrane region" description="Helical" evidence="1">
    <location>
        <begin position="154"/>
        <end position="175"/>
    </location>
</feature>
<dbReference type="Gene3D" id="1.20.1070.10">
    <property type="entry name" value="Rhodopsin 7-helix transmembrane proteins"/>
    <property type="match status" value="1"/>
</dbReference>
<feature type="transmembrane region" description="Helical" evidence="1">
    <location>
        <begin position="22"/>
        <end position="44"/>
    </location>
</feature>
<evidence type="ECO:0000313" key="3">
    <source>
        <dbReference type="EMBL" id="TKR62160.1"/>
    </source>
</evidence>
<protein>
    <recommendedName>
        <fullName evidence="2">7TM GPCR serpentine receptor class x (Srx) domain-containing protein</fullName>
    </recommendedName>
</protein>
<dbReference type="CDD" id="cd00637">
    <property type="entry name" value="7tm_classA_rhodopsin-like"/>
    <property type="match status" value="1"/>
</dbReference>
<feature type="transmembrane region" description="Helical" evidence="1">
    <location>
        <begin position="75"/>
        <end position="94"/>
    </location>
</feature>
<reference evidence="3 4" key="1">
    <citation type="journal article" date="2015" name="Genome Biol.">
        <title>Comparative genomics of Steinernema reveals deeply conserved gene regulatory networks.</title>
        <authorList>
            <person name="Dillman A.R."/>
            <person name="Macchietto M."/>
            <person name="Porter C.F."/>
            <person name="Rogers A."/>
            <person name="Williams B."/>
            <person name="Antoshechkin I."/>
            <person name="Lee M.M."/>
            <person name="Goodwin Z."/>
            <person name="Lu X."/>
            <person name="Lewis E.E."/>
            <person name="Goodrich-Blair H."/>
            <person name="Stock S.P."/>
            <person name="Adams B.J."/>
            <person name="Sternberg P.W."/>
            <person name="Mortazavi A."/>
        </authorList>
    </citation>
    <scope>NUCLEOTIDE SEQUENCE [LARGE SCALE GENOMIC DNA]</scope>
    <source>
        <strain evidence="3 4">ALL</strain>
    </source>
</reference>
<feature type="transmembrane region" description="Helical" evidence="1">
    <location>
        <begin position="122"/>
        <end position="142"/>
    </location>
</feature>
<evidence type="ECO:0000259" key="2">
    <source>
        <dbReference type="Pfam" id="PF10328"/>
    </source>
</evidence>
<sequence length="209" mass="23981">MSINRFVCMYFHFRYAQIFSDFVTKAGIFLIWLIAILISTLQFLPDCECFVWIDNFNYEWYINECGLILGLYGDFALSVAGICLVALLDFLTYLKVRKYNSLQHRNSVGSTNDASSKSNIRFFYQSAAQGLAAVLEIITYFYVSPTFNNKWMRFFCSAFLFLAVNLVDAVIVTMFNKEIRNVIWKTKAIPSVMPQQTVSDIQGTVDGQS</sequence>
<evidence type="ECO:0000313" key="4">
    <source>
        <dbReference type="Proteomes" id="UP000298663"/>
    </source>
</evidence>
<dbReference type="PANTHER" id="PTHR23017:SF3">
    <property type="entry name" value="G-PROTEIN COUPLED RECEPTORS FAMILY 1 PROFILE DOMAIN-CONTAINING PROTEIN"/>
    <property type="match status" value="1"/>
</dbReference>
<organism evidence="3 4">
    <name type="scientific">Steinernema carpocapsae</name>
    <name type="common">Entomopathogenic nematode</name>
    <dbReference type="NCBI Taxonomy" id="34508"/>
    <lineage>
        <taxon>Eukaryota</taxon>
        <taxon>Metazoa</taxon>
        <taxon>Ecdysozoa</taxon>
        <taxon>Nematoda</taxon>
        <taxon>Chromadorea</taxon>
        <taxon>Rhabditida</taxon>
        <taxon>Tylenchina</taxon>
        <taxon>Panagrolaimomorpha</taxon>
        <taxon>Strongyloidoidea</taxon>
        <taxon>Steinernematidae</taxon>
        <taxon>Steinernema</taxon>
    </lineage>
</organism>
<dbReference type="SUPFAM" id="SSF81321">
    <property type="entry name" value="Family A G protein-coupled receptor-like"/>
    <property type="match status" value="1"/>
</dbReference>
<proteinExistence type="predicted"/>
<dbReference type="PANTHER" id="PTHR23017">
    <property type="entry name" value="SERPENTINE RECEPTOR, CLASS X"/>
    <property type="match status" value="1"/>
</dbReference>
<name>A0A4U5M0J7_STECR</name>
<reference evidence="3 4" key="2">
    <citation type="journal article" date="2019" name="G3 (Bethesda)">
        <title>Hybrid Assembly of the Genome of the Entomopathogenic Nematode Steinernema carpocapsae Identifies the X-Chromosome.</title>
        <authorList>
            <person name="Serra L."/>
            <person name="Macchietto M."/>
            <person name="Macias-Munoz A."/>
            <person name="McGill C.J."/>
            <person name="Rodriguez I.M."/>
            <person name="Rodriguez B."/>
            <person name="Murad R."/>
            <person name="Mortazavi A."/>
        </authorList>
    </citation>
    <scope>NUCLEOTIDE SEQUENCE [LARGE SCALE GENOMIC DNA]</scope>
    <source>
        <strain evidence="3 4">ALL</strain>
    </source>
</reference>
<comment type="caution">
    <text evidence="3">The sequence shown here is derived from an EMBL/GenBank/DDBJ whole genome shotgun (WGS) entry which is preliminary data.</text>
</comment>
<dbReference type="AlphaFoldDB" id="A0A4U5M0J7"/>
<keyword evidence="1" id="KW-1133">Transmembrane helix</keyword>
<keyword evidence="1" id="KW-0472">Membrane</keyword>
<accession>A0A4U5M0J7</accession>
<dbReference type="InterPro" id="IPR019430">
    <property type="entry name" value="7TM_GPCR_serpentine_rcpt_Srx"/>
</dbReference>
<keyword evidence="1" id="KW-0812">Transmembrane</keyword>
<dbReference type="OrthoDB" id="5909231at2759"/>
<feature type="domain" description="7TM GPCR serpentine receptor class x (Srx)" evidence="2">
    <location>
        <begin position="1"/>
        <end position="176"/>
    </location>
</feature>
<gene>
    <name evidence="3" type="ORF">L596_026155</name>
</gene>
<dbReference type="EMBL" id="AZBU02000010">
    <property type="protein sequence ID" value="TKR62160.1"/>
    <property type="molecule type" value="Genomic_DNA"/>
</dbReference>